<dbReference type="Pfam" id="PF00528">
    <property type="entry name" value="BPD_transp_1"/>
    <property type="match status" value="1"/>
</dbReference>
<evidence type="ECO:0000256" key="3">
    <source>
        <dbReference type="ARBA" id="ARBA00022475"/>
    </source>
</evidence>
<evidence type="ECO:0000259" key="8">
    <source>
        <dbReference type="PROSITE" id="PS50928"/>
    </source>
</evidence>
<keyword evidence="10" id="KW-1185">Reference proteome</keyword>
<protein>
    <submittedName>
        <fullName evidence="9">Sugar ABC transporter permease</fullName>
    </submittedName>
</protein>
<evidence type="ECO:0000256" key="6">
    <source>
        <dbReference type="ARBA" id="ARBA00023136"/>
    </source>
</evidence>
<feature type="transmembrane region" description="Helical" evidence="7">
    <location>
        <begin position="244"/>
        <end position="265"/>
    </location>
</feature>
<dbReference type="InterPro" id="IPR035906">
    <property type="entry name" value="MetI-like_sf"/>
</dbReference>
<dbReference type="RefSeq" id="WP_262095324.1">
    <property type="nucleotide sequence ID" value="NZ_JAOEGN010000001.1"/>
</dbReference>
<evidence type="ECO:0000256" key="7">
    <source>
        <dbReference type="RuleBase" id="RU363032"/>
    </source>
</evidence>
<keyword evidence="4 7" id="KW-0812">Transmembrane</keyword>
<reference evidence="10" key="1">
    <citation type="submission" date="2023-07" db="EMBL/GenBank/DDBJ databases">
        <title>Novel Mycoplasma species identified in domestic and wild animals.</title>
        <authorList>
            <person name="Volokhov D.V."/>
            <person name="Furtak V.A."/>
            <person name="Zagorodnyaya T.A."/>
        </authorList>
    </citation>
    <scope>NUCLEOTIDE SEQUENCE [LARGE SCALE GENOMIC DNA]</scope>
    <source>
        <strain evidence="10">92-19</strain>
    </source>
</reference>
<organism evidence="9 10">
    <name type="scientific">Paracholeplasma vituli</name>
    <dbReference type="NCBI Taxonomy" id="69473"/>
    <lineage>
        <taxon>Bacteria</taxon>
        <taxon>Bacillati</taxon>
        <taxon>Mycoplasmatota</taxon>
        <taxon>Mollicutes</taxon>
        <taxon>Acholeplasmatales</taxon>
        <taxon>Acholeplasmataceae</taxon>
        <taxon>Paracholeplasma</taxon>
    </lineage>
</organism>
<feature type="transmembrane region" description="Helical" evidence="7">
    <location>
        <begin position="99"/>
        <end position="121"/>
    </location>
</feature>
<keyword evidence="6 7" id="KW-0472">Membrane</keyword>
<dbReference type="Gene3D" id="1.10.3720.10">
    <property type="entry name" value="MetI-like"/>
    <property type="match status" value="1"/>
</dbReference>
<evidence type="ECO:0000313" key="10">
    <source>
        <dbReference type="Proteomes" id="UP001209076"/>
    </source>
</evidence>
<dbReference type="PROSITE" id="PS50928">
    <property type="entry name" value="ABC_TM1"/>
    <property type="match status" value="1"/>
</dbReference>
<evidence type="ECO:0000256" key="5">
    <source>
        <dbReference type="ARBA" id="ARBA00022989"/>
    </source>
</evidence>
<dbReference type="SUPFAM" id="SSF161098">
    <property type="entry name" value="MetI-like"/>
    <property type="match status" value="1"/>
</dbReference>
<sequence length="317" mass="35356">MNKPSIMNQNQTLLERIKKSIISLFTTRKGKRNLWGYAFVLPALILFTSFTVIPIILSLSLSVTNMRGINMTDLTVVGLRNYKYIFEVDPYFWVSMKNIAIYTAITVPLTLSGSMILALIIKKPIAGTKFFRGLFYLPGITSGVATAMVWSYLLNGNGIINNAIMNFNELFNTDFTKILMNDTRTALWGLILMTLWGGLGGNMVLFLAGMNAIPTSIYEAADIDGANKRQKFFRITVPMMKPSIYFALTLSLIGSPQMFEPILIMDARTTTPVYEIYKNALRGGLGVGLASAQSVLLFVFIMMITVIMQKVNKESNI</sequence>
<accession>A0ABT2PT29</accession>
<keyword evidence="3" id="KW-1003">Cell membrane</keyword>
<feature type="transmembrane region" description="Helical" evidence="7">
    <location>
        <begin position="34"/>
        <end position="57"/>
    </location>
</feature>
<keyword evidence="5 7" id="KW-1133">Transmembrane helix</keyword>
<comment type="caution">
    <text evidence="9">The sequence shown here is derived from an EMBL/GenBank/DDBJ whole genome shotgun (WGS) entry which is preliminary data.</text>
</comment>
<dbReference type="InterPro" id="IPR000515">
    <property type="entry name" value="MetI-like"/>
</dbReference>
<dbReference type="EMBL" id="JAOEGN010000001">
    <property type="protein sequence ID" value="MCU0104113.1"/>
    <property type="molecule type" value="Genomic_DNA"/>
</dbReference>
<feature type="transmembrane region" description="Helical" evidence="7">
    <location>
        <begin position="186"/>
        <end position="208"/>
    </location>
</feature>
<name>A0ABT2PT29_9MOLU</name>
<comment type="subcellular location">
    <subcellularLocation>
        <location evidence="1 7">Cell membrane</location>
        <topology evidence="1 7">Multi-pass membrane protein</topology>
    </subcellularLocation>
</comment>
<gene>
    <name evidence="9" type="ORF">N7603_00365</name>
</gene>
<dbReference type="Proteomes" id="UP001209076">
    <property type="component" value="Unassembled WGS sequence"/>
</dbReference>
<keyword evidence="2 7" id="KW-0813">Transport</keyword>
<dbReference type="CDD" id="cd06261">
    <property type="entry name" value="TM_PBP2"/>
    <property type="match status" value="1"/>
</dbReference>
<evidence type="ECO:0000256" key="2">
    <source>
        <dbReference type="ARBA" id="ARBA00022448"/>
    </source>
</evidence>
<evidence type="ECO:0000256" key="1">
    <source>
        <dbReference type="ARBA" id="ARBA00004651"/>
    </source>
</evidence>
<dbReference type="PANTHER" id="PTHR30193">
    <property type="entry name" value="ABC TRANSPORTER PERMEASE PROTEIN"/>
    <property type="match status" value="1"/>
</dbReference>
<dbReference type="InterPro" id="IPR051393">
    <property type="entry name" value="ABC_transporter_permease"/>
</dbReference>
<comment type="similarity">
    <text evidence="7">Belongs to the binding-protein-dependent transport system permease family.</text>
</comment>
<dbReference type="PANTHER" id="PTHR30193:SF37">
    <property type="entry name" value="INNER MEMBRANE ABC TRANSPORTER PERMEASE PROTEIN YCJO"/>
    <property type="match status" value="1"/>
</dbReference>
<proteinExistence type="inferred from homology"/>
<evidence type="ECO:0000256" key="4">
    <source>
        <dbReference type="ARBA" id="ARBA00022692"/>
    </source>
</evidence>
<feature type="transmembrane region" description="Helical" evidence="7">
    <location>
        <begin position="285"/>
        <end position="308"/>
    </location>
</feature>
<feature type="transmembrane region" description="Helical" evidence="7">
    <location>
        <begin position="133"/>
        <end position="153"/>
    </location>
</feature>
<feature type="domain" description="ABC transmembrane type-1" evidence="8">
    <location>
        <begin position="96"/>
        <end position="308"/>
    </location>
</feature>
<evidence type="ECO:0000313" key="9">
    <source>
        <dbReference type="EMBL" id="MCU0104113.1"/>
    </source>
</evidence>